<name>A0A091CDU8_9ENTE</name>
<sequence>MIINEFIRQLAIKLIYPFGMERLQQKIEERNCLPLRFLRILITN</sequence>
<reference evidence="1 2" key="1">
    <citation type="submission" date="2014-08" db="EMBL/GenBank/DDBJ databases">
        <title>Genome sequence of Tetragenococcus muriaticus.</title>
        <authorList>
            <person name="Chuea-nongthon C."/>
            <person name="Rodtong S."/>
            <person name="Yongsawatdigul J."/>
            <person name="Steele J.L."/>
            <person name="Liu X.-y."/>
            <person name="Speers J."/>
            <person name="Glasner J.D."/>
            <person name="Neeno-Eckwall E.C."/>
        </authorList>
    </citation>
    <scope>NUCLEOTIDE SEQUENCE [LARGE SCALE GENOMIC DNA]</scope>
    <source>
        <strain evidence="1 2">3MR10-3</strain>
    </source>
</reference>
<organism evidence="1 2">
    <name type="scientific">Tetragenococcus muriaticus 3MR10-3</name>
    <dbReference type="NCBI Taxonomy" id="1302648"/>
    <lineage>
        <taxon>Bacteria</taxon>
        <taxon>Bacillati</taxon>
        <taxon>Bacillota</taxon>
        <taxon>Bacilli</taxon>
        <taxon>Lactobacillales</taxon>
        <taxon>Enterococcaceae</taxon>
        <taxon>Tetragenococcus</taxon>
    </lineage>
</organism>
<protein>
    <submittedName>
        <fullName evidence="1">Uncharacterized protein</fullName>
    </submittedName>
</protein>
<keyword evidence="2" id="KW-1185">Reference proteome</keyword>
<proteinExistence type="predicted"/>
<dbReference type="AlphaFoldDB" id="A0A091CDU8"/>
<comment type="caution">
    <text evidence="1">The sequence shown here is derived from an EMBL/GenBank/DDBJ whole genome shotgun (WGS) entry which is preliminary data.</text>
</comment>
<dbReference type="PATRIC" id="fig|1302648.3.peg.449"/>
<evidence type="ECO:0000313" key="1">
    <source>
        <dbReference type="EMBL" id="KFN92468.1"/>
    </source>
</evidence>
<dbReference type="EMBL" id="JPVT01000048">
    <property type="protein sequence ID" value="KFN92468.1"/>
    <property type="molecule type" value="Genomic_DNA"/>
</dbReference>
<dbReference type="Proteomes" id="UP000029381">
    <property type="component" value="Unassembled WGS sequence"/>
</dbReference>
<evidence type="ECO:0000313" key="2">
    <source>
        <dbReference type="Proteomes" id="UP000029381"/>
    </source>
</evidence>
<gene>
    <name evidence="1" type="ORF">TMU3MR103_0463</name>
</gene>
<accession>A0A091CDU8</accession>